<name>A0ABX7BPU1_9CAUL</name>
<dbReference type="Gene3D" id="2.90.10.10">
    <property type="entry name" value="Bulb-type lectin domain"/>
    <property type="match status" value="2"/>
</dbReference>
<keyword evidence="4" id="KW-1185">Reference proteome</keyword>
<feature type="domain" description="Bulb-type lectin" evidence="2">
    <location>
        <begin position="78"/>
        <end position="186"/>
    </location>
</feature>
<dbReference type="CDD" id="cd00028">
    <property type="entry name" value="B_lectin"/>
    <property type="match status" value="1"/>
</dbReference>
<dbReference type="Proteomes" id="UP000595448">
    <property type="component" value="Chromosome"/>
</dbReference>
<dbReference type="SMART" id="SM00108">
    <property type="entry name" value="B_lectin"/>
    <property type="match status" value="1"/>
</dbReference>
<evidence type="ECO:0000313" key="3">
    <source>
        <dbReference type="EMBL" id="QQQ19277.1"/>
    </source>
</evidence>
<dbReference type="EMBL" id="CP067977">
    <property type="protein sequence ID" value="QQQ19277.1"/>
    <property type="molecule type" value="Genomic_DNA"/>
</dbReference>
<organism evidence="3 4">
    <name type="scientific">Brevundimonas vitisensis</name>
    <dbReference type="NCBI Taxonomy" id="2800818"/>
    <lineage>
        <taxon>Bacteria</taxon>
        <taxon>Pseudomonadati</taxon>
        <taxon>Pseudomonadota</taxon>
        <taxon>Alphaproteobacteria</taxon>
        <taxon>Caulobacterales</taxon>
        <taxon>Caulobacteraceae</taxon>
        <taxon>Brevundimonas</taxon>
    </lineage>
</organism>
<dbReference type="PROSITE" id="PS50927">
    <property type="entry name" value="BULB_LECTIN"/>
    <property type="match status" value="1"/>
</dbReference>
<sequence>MQHRSWLSQLALGALVWFAASSPAAAQDAQTILYDANGRVVAVTTAPASGGVTASYGFDDADNRLSRGAVAHPGPTLAWQLTSEQTLLPTQKLTSQDGRFTLTLQRDGNLVLHLGSTVLWNSGTATGRSVYFRVQAGGNAVIADPAGTAIWQSSTGGNAGAVLTLQNDGNLVMKNAAGTTVLWQSNTCCH</sequence>
<reference evidence="3 4" key="1">
    <citation type="submission" date="2021-01" db="EMBL/GenBank/DDBJ databases">
        <title>Brevundimonas vitis sp. nov., an bacterium isolated from grape (Vitis vinifera).</title>
        <authorList>
            <person name="Jiang L."/>
            <person name="Lee J."/>
        </authorList>
    </citation>
    <scope>NUCLEOTIDE SEQUENCE [LARGE SCALE GENOMIC DNA]</scope>
    <source>
        <strain evidence="3 4">GRTSA-9</strain>
    </source>
</reference>
<dbReference type="SUPFAM" id="SSF51110">
    <property type="entry name" value="alpha-D-mannose-specific plant lectins"/>
    <property type="match status" value="1"/>
</dbReference>
<dbReference type="RefSeq" id="WP_201103628.1">
    <property type="nucleotide sequence ID" value="NZ_CP067977.1"/>
</dbReference>
<protein>
    <recommendedName>
        <fullName evidence="2">Bulb-type lectin domain-containing protein</fullName>
    </recommendedName>
</protein>
<feature type="signal peptide" evidence="1">
    <location>
        <begin position="1"/>
        <end position="26"/>
    </location>
</feature>
<evidence type="ECO:0000256" key="1">
    <source>
        <dbReference type="SAM" id="SignalP"/>
    </source>
</evidence>
<evidence type="ECO:0000259" key="2">
    <source>
        <dbReference type="PROSITE" id="PS50927"/>
    </source>
</evidence>
<proteinExistence type="predicted"/>
<dbReference type="InterPro" id="IPR036426">
    <property type="entry name" value="Bulb-type_lectin_dom_sf"/>
</dbReference>
<gene>
    <name evidence="3" type="ORF">JIP62_03960</name>
</gene>
<keyword evidence="1" id="KW-0732">Signal</keyword>
<evidence type="ECO:0000313" key="4">
    <source>
        <dbReference type="Proteomes" id="UP000595448"/>
    </source>
</evidence>
<dbReference type="InterPro" id="IPR001480">
    <property type="entry name" value="Bulb-type_lectin_dom"/>
</dbReference>
<accession>A0ABX7BPU1</accession>
<feature type="chain" id="PRO_5045304580" description="Bulb-type lectin domain-containing protein" evidence="1">
    <location>
        <begin position="27"/>
        <end position="190"/>
    </location>
</feature>